<feature type="non-terminal residue" evidence="5">
    <location>
        <position position="1"/>
    </location>
</feature>
<keyword evidence="4" id="KW-0317">Glutathione biosynthesis</keyword>
<comment type="caution">
    <text evidence="5">The sequence shown here is derived from an EMBL/GenBank/DDBJ whole genome shotgun (WGS) entry which is preliminary data.</text>
</comment>
<dbReference type="NCBIfam" id="TIGR00066">
    <property type="entry name" value="g_glut_trans"/>
    <property type="match status" value="1"/>
</dbReference>
<dbReference type="GO" id="GO:0103068">
    <property type="term" value="F:leukotriene C4 gamma-glutamyl transferase activity"/>
    <property type="evidence" value="ECO:0007669"/>
    <property type="project" value="UniProtKB-EC"/>
</dbReference>
<evidence type="ECO:0000256" key="1">
    <source>
        <dbReference type="ARBA" id="ARBA00001049"/>
    </source>
</evidence>
<comment type="catalytic activity">
    <reaction evidence="2 4">
        <text>glutathione + H2O = L-cysteinylglycine + L-glutamate</text>
        <dbReference type="Rhea" id="RHEA:28807"/>
        <dbReference type="ChEBI" id="CHEBI:15377"/>
        <dbReference type="ChEBI" id="CHEBI:29985"/>
        <dbReference type="ChEBI" id="CHEBI:57925"/>
        <dbReference type="ChEBI" id="CHEBI:61694"/>
        <dbReference type="EC" id="3.4.19.13"/>
    </reaction>
</comment>
<dbReference type="EC" id="3.4.19.13" evidence="4"/>
<evidence type="ECO:0000313" key="6">
    <source>
        <dbReference type="Proteomes" id="UP001601992"/>
    </source>
</evidence>
<dbReference type="PANTHER" id="PTHR43881:SF1">
    <property type="entry name" value="GAMMA-GLUTAMYLTRANSPEPTIDASE (AFU_ORTHOLOGUE AFUA_4G13580)"/>
    <property type="match status" value="1"/>
</dbReference>
<comment type="PTM">
    <text evidence="4">Cleaved by autocatalysis into a large and a small subunit.</text>
</comment>
<dbReference type="InterPro" id="IPR043137">
    <property type="entry name" value="GGT_ssub_C"/>
</dbReference>
<dbReference type="Gene3D" id="1.10.246.130">
    <property type="match status" value="1"/>
</dbReference>
<evidence type="ECO:0000256" key="4">
    <source>
        <dbReference type="RuleBase" id="RU368036"/>
    </source>
</evidence>
<keyword evidence="4" id="KW-0378">Hydrolase</keyword>
<dbReference type="Pfam" id="PF01019">
    <property type="entry name" value="G_glu_transpept"/>
    <property type="match status" value="1"/>
</dbReference>
<evidence type="ECO:0000256" key="3">
    <source>
        <dbReference type="ARBA" id="ARBA00047417"/>
    </source>
</evidence>
<evidence type="ECO:0000256" key="2">
    <source>
        <dbReference type="ARBA" id="ARBA00001089"/>
    </source>
</evidence>
<dbReference type="SUPFAM" id="SSF56235">
    <property type="entry name" value="N-terminal nucleophile aminohydrolases (Ntn hydrolases)"/>
    <property type="match status" value="1"/>
</dbReference>
<keyword evidence="4 5" id="KW-0012">Acyltransferase</keyword>
<dbReference type="InterPro" id="IPR029055">
    <property type="entry name" value="Ntn_hydrolases_N"/>
</dbReference>
<keyword evidence="4" id="KW-0865">Zymogen</keyword>
<dbReference type="PRINTS" id="PR01210">
    <property type="entry name" value="GGTRANSPTASE"/>
</dbReference>
<comment type="catalytic activity">
    <reaction evidence="1 4">
        <text>an S-substituted glutathione + H2O = an S-substituted L-cysteinylglycine + L-glutamate</text>
        <dbReference type="Rhea" id="RHEA:59468"/>
        <dbReference type="ChEBI" id="CHEBI:15377"/>
        <dbReference type="ChEBI" id="CHEBI:29985"/>
        <dbReference type="ChEBI" id="CHEBI:90779"/>
        <dbReference type="ChEBI" id="CHEBI:143103"/>
        <dbReference type="EC" id="3.4.19.13"/>
    </reaction>
</comment>
<gene>
    <name evidence="5" type="primary">ggt</name>
    <name evidence="5" type="ORF">ACFYXQ_46330</name>
</gene>
<dbReference type="InterPro" id="IPR052896">
    <property type="entry name" value="GGT-like_enzyme"/>
</dbReference>
<dbReference type="RefSeq" id="WP_387407122.1">
    <property type="nucleotide sequence ID" value="NZ_JBIAQY010000040.1"/>
</dbReference>
<dbReference type="PANTHER" id="PTHR43881">
    <property type="entry name" value="GAMMA-GLUTAMYLTRANSPEPTIDASE (AFU_ORTHOLOGUE AFUA_4G13580)"/>
    <property type="match status" value="1"/>
</dbReference>
<dbReference type="EC" id="2.3.2.2" evidence="4"/>
<dbReference type="InterPro" id="IPR043138">
    <property type="entry name" value="GGT_lsub"/>
</dbReference>
<proteinExistence type="inferred from homology"/>
<comment type="pathway">
    <text evidence="4">Sulfur metabolism; glutathione metabolism.</text>
</comment>
<comment type="subunit">
    <text evidence="4">This enzyme consists of two polypeptide chains, which are synthesized in precursor form from a single polypeptide.</text>
</comment>
<comment type="similarity">
    <text evidence="4">Belongs to the gamma-glutamyltransferase family.</text>
</comment>
<sequence>SVLPGSDTARVTDQVVHFELPRSDQFSRSADMSLVLEGISVMRDLHLPGRSVAMGCHGAAATSHSLATSTAIDILRRGGNAADAAIAACAVQCVVEPGSTGVGGDNFVLYAPSGTNTTGGGTVYGINGSGRAPAGLNAEFLRERGSEQIALTSPHAVTVPGAVDSWCMLHHRFGRLPLAQLLQPAIDHAEHGFPVTERVAVDWRRNQAKLRADPNAARMWLKDGASPEFGDTFRQPEHAKVLREIATKGRDGFYTGWVAEDIVGYLRERGGTHTLEDFAAQEALWVDPISATYKGVKLLEIPPNGTGVIALLMLNILRGFDLSRYDPVGVERFHLEAEVTRLAFQVRDSFVADPAFAEVPTRKLLSMDFADELRSGIDMTKAMPVPRAGTGAIDRDTVYLTVVDAEGNVCSFINSLFWQYGTGLCSPRTGVLLHNRGCGFTLAPGHPNCLQPRKRPLHTIIPAMALENGRPWLSFGVMGGAFQPVGQVHVLTNILDYAMNIQEALDNPRGFHTAGRFEAERGIRDDVLAGLADLGHTVTRVEVPHGGGQAILLDHVNGVLHAGSDPRKDGCALAY</sequence>
<protein>
    <recommendedName>
        <fullName evidence="4">Glutathione hydrolase proenzyme</fullName>
        <ecNumber evidence="4">2.3.2.2</ecNumber>
        <ecNumber evidence="4">3.4.19.13</ecNumber>
    </recommendedName>
    <component>
        <recommendedName>
            <fullName evidence="4">Glutathione hydrolase large chain</fullName>
        </recommendedName>
    </component>
    <component>
        <recommendedName>
            <fullName evidence="4">Glutathione hydrolase small chain</fullName>
        </recommendedName>
    </component>
</protein>
<dbReference type="Proteomes" id="UP001601992">
    <property type="component" value="Unassembled WGS sequence"/>
</dbReference>
<dbReference type="EMBL" id="JBIAQY010000040">
    <property type="protein sequence ID" value="MFF3575174.1"/>
    <property type="molecule type" value="Genomic_DNA"/>
</dbReference>
<accession>A0ABW6SHT3</accession>
<dbReference type="Gene3D" id="3.60.20.40">
    <property type="match status" value="1"/>
</dbReference>
<evidence type="ECO:0000313" key="5">
    <source>
        <dbReference type="EMBL" id="MFF3575174.1"/>
    </source>
</evidence>
<dbReference type="InterPro" id="IPR000101">
    <property type="entry name" value="GGT_peptidase"/>
</dbReference>
<reference evidence="5 6" key="1">
    <citation type="submission" date="2024-10" db="EMBL/GenBank/DDBJ databases">
        <title>The Natural Products Discovery Center: Release of the First 8490 Sequenced Strains for Exploring Actinobacteria Biosynthetic Diversity.</title>
        <authorList>
            <person name="Kalkreuter E."/>
            <person name="Kautsar S.A."/>
            <person name="Yang D."/>
            <person name="Bader C.D."/>
            <person name="Teijaro C.N."/>
            <person name="Fluegel L."/>
            <person name="Davis C.M."/>
            <person name="Simpson J.R."/>
            <person name="Lauterbach L."/>
            <person name="Steele A.D."/>
            <person name="Gui C."/>
            <person name="Meng S."/>
            <person name="Li G."/>
            <person name="Viehrig K."/>
            <person name="Ye F."/>
            <person name="Su P."/>
            <person name="Kiefer A.F."/>
            <person name="Nichols A."/>
            <person name="Cepeda A.J."/>
            <person name="Yan W."/>
            <person name="Fan B."/>
            <person name="Jiang Y."/>
            <person name="Adhikari A."/>
            <person name="Zheng C.-J."/>
            <person name="Schuster L."/>
            <person name="Cowan T.M."/>
            <person name="Smanski M.J."/>
            <person name="Chevrette M.G."/>
            <person name="De Carvalho L.P.S."/>
            <person name="Shen B."/>
        </authorList>
    </citation>
    <scope>NUCLEOTIDE SEQUENCE [LARGE SCALE GENOMIC DNA]</scope>
    <source>
        <strain evidence="5 6">NPDC002593</strain>
    </source>
</reference>
<name>A0ABW6SHT3_9NOCA</name>
<organism evidence="5 6">
    <name type="scientific">Nocardia jiangxiensis</name>
    <dbReference type="NCBI Taxonomy" id="282685"/>
    <lineage>
        <taxon>Bacteria</taxon>
        <taxon>Bacillati</taxon>
        <taxon>Actinomycetota</taxon>
        <taxon>Actinomycetes</taxon>
        <taxon>Mycobacteriales</taxon>
        <taxon>Nocardiaceae</taxon>
        <taxon>Nocardia</taxon>
    </lineage>
</organism>
<keyword evidence="6" id="KW-1185">Reference proteome</keyword>
<keyword evidence="4 5" id="KW-0808">Transferase</keyword>
<comment type="catalytic activity">
    <reaction evidence="3 4">
        <text>an N-terminal (5-L-glutamyl)-[peptide] + an alpha-amino acid = 5-L-glutamyl amino acid + an N-terminal L-alpha-aminoacyl-[peptide]</text>
        <dbReference type="Rhea" id="RHEA:23904"/>
        <dbReference type="Rhea" id="RHEA-COMP:9780"/>
        <dbReference type="Rhea" id="RHEA-COMP:9795"/>
        <dbReference type="ChEBI" id="CHEBI:77644"/>
        <dbReference type="ChEBI" id="CHEBI:78597"/>
        <dbReference type="ChEBI" id="CHEBI:78599"/>
        <dbReference type="ChEBI" id="CHEBI:78608"/>
        <dbReference type="EC" id="2.3.2.2"/>
    </reaction>
</comment>